<evidence type="ECO:0000313" key="1">
    <source>
        <dbReference type="Ensembl" id="ENSNBRP00000001426.1"/>
    </source>
</evidence>
<dbReference type="AlphaFoldDB" id="A0A3Q4G028"/>
<dbReference type="Bgee" id="ENSNBRG00000001186">
    <property type="expression patterns" value="Expressed in muscle tissue"/>
</dbReference>
<dbReference type="Ensembl" id="ENSNBRT00000001487.1">
    <property type="protein sequence ID" value="ENSNBRP00000001426.1"/>
    <property type="gene ID" value="ENSNBRG00000001186.1"/>
</dbReference>
<organism evidence="1 2">
    <name type="scientific">Neolamprologus brichardi</name>
    <name type="common">Fairy cichlid</name>
    <name type="synonym">Lamprologus brichardi</name>
    <dbReference type="NCBI Taxonomy" id="32507"/>
    <lineage>
        <taxon>Eukaryota</taxon>
        <taxon>Metazoa</taxon>
        <taxon>Chordata</taxon>
        <taxon>Craniata</taxon>
        <taxon>Vertebrata</taxon>
        <taxon>Euteleostomi</taxon>
        <taxon>Actinopterygii</taxon>
        <taxon>Neopterygii</taxon>
        <taxon>Teleostei</taxon>
        <taxon>Neoteleostei</taxon>
        <taxon>Acanthomorphata</taxon>
        <taxon>Ovalentaria</taxon>
        <taxon>Cichlomorphae</taxon>
        <taxon>Cichliformes</taxon>
        <taxon>Cichlidae</taxon>
        <taxon>African cichlids</taxon>
        <taxon>Pseudocrenilabrinae</taxon>
        <taxon>Lamprologini</taxon>
        <taxon>Neolamprologus</taxon>
    </lineage>
</organism>
<protein>
    <submittedName>
        <fullName evidence="1">Uncharacterized protein</fullName>
    </submittedName>
</protein>
<reference evidence="1" key="2">
    <citation type="submission" date="2025-09" db="UniProtKB">
        <authorList>
            <consortium name="Ensembl"/>
        </authorList>
    </citation>
    <scope>IDENTIFICATION</scope>
</reference>
<reference evidence="1" key="1">
    <citation type="submission" date="2025-08" db="UniProtKB">
        <authorList>
            <consortium name="Ensembl"/>
        </authorList>
    </citation>
    <scope>IDENTIFICATION</scope>
</reference>
<name>A0A3Q4G028_NEOBR</name>
<sequence length="60" mass="6807">MQQVIKHMVFVKTILSVFHSILQLICLFAFLCRSSGQVAISSRTNGKVCPCHGRIQLRYV</sequence>
<evidence type="ECO:0000313" key="2">
    <source>
        <dbReference type="Proteomes" id="UP000261580"/>
    </source>
</evidence>
<dbReference type="Proteomes" id="UP000261580">
    <property type="component" value="Unassembled WGS sequence"/>
</dbReference>
<keyword evidence="2" id="KW-1185">Reference proteome</keyword>
<accession>A0A3Q4G028</accession>
<proteinExistence type="predicted"/>